<keyword evidence="4" id="KW-1185">Reference proteome</keyword>
<proteinExistence type="predicted"/>
<dbReference type="Pfam" id="PF12158">
    <property type="entry name" value="DUF3592"/>
    <property type="match status" value="1"/>
</dbReference>
<keyword evidence="1" id="KW-0472">Membrane</keyword>
<comment type="caution">
    <text evidence="3">The sequence shown here is derived from an EMBL/GenBank/DDBJ whole genome shotgun (WGS) entry which is preliminary data.</text>
</comment>
<evidence type="ECO:0000259" key="2">
    <source>
        <dbReference type="Pfam" id="PF12158"/>
    </source>
</evidence>
<protein>
    <submittedName>
        <fullName evidence="3">DUF3592 domain-containing protein</fullName>
    </submittedName>
</protein>
<evidence type="ECO:0000313" key="3">
    <source>
        <dbReference type="EMBL" id="MBC2575555.1"/>
    </source>
</evidence>
<dbReference type="InterPro" id="IPR021994">
    <property type="entry name" value="DUF3592"/>
</dbReference>
<gene>
    <name evidence="3" type="ORF">HLB29_02515</name>
</gene>
<dbReference type="Proteomes" id="UP000713904">
    <property type="component" value="Unassembled WGS sequence"/>
</dbReference>
<keyword evidence="1" id="KW-1133">Transmembrane helix</keyword>
<accession>A0ABR6TJH7</accession>
<dbReference type="RefSeq" id="WP_185623554.1">
    <property type="nucleotide sequence ID" value="NZ_JABGBW010000001.1"/>
</dbReference>
<organism evidence="3 4">
    <name type="scientific">Peptostreptococcus canis</name>
    <dbReference type="NCBI Taxonomy" id="1159213"/>
    <lineage>
        <taxon>Bacteria</taxon>
        <taxon>Bacillati</taxon>
        <taxon>Bacillota</taxon>
        <taxon>Clostridia</taxon>
        <taxon>Peptostreptococcales</taxon>
        <taxon>Peptostreptococcaceae</taxon>
        <taxon>Peptostreptococcus</taxon>
    </lineage>
</organism>
<feature type="domain" description="DUF3592" evidence="2">
    <location>
        <begin position="43"/>
        <end position="95"/>
    </location>
</feature>
<name>A0ABR6TJH7_9FIRM</name>
<reference evidence="3 4" key="1">
    <citation type="submission" date="2020-05" db="EMBL/GenBank/DDBJ databases">
        <title>Draft genome of xy-202 and genomic insight in genome of the genus Peptostreptococcus.</title>
        <authorList>
            <person name="Zhang Z."/>
        </authorList>
    </citation>
    <scope>NUCLEOTIDE SEQUENCE [LARGE SCALE GENOMIC DNA]</scope>
    <source>
        <strain evidence="3 4">DSM 27025</strain>
    </source>
</reference>
<dbReference type="EMBL" id="JABGBW010000001">
    <property type="protein sequence ID" value="MBC2575555.1"/>
    <property type="molecule type" value="Genomic_DNA"/>
</dbReference>
<keyword evidence="1" id="KW-0812">Transmembrane</keyword>
<evidence type="ECO:0000256" key="1">
    <source>
        <dbReference type="SAM" id="Phobius"/>
    </source>
</evidence>
<feature type="transmembrane region" description="Helical" evidence="1">
    <location>
        <begin position="105"/>
        <end position="129"/>
    </location>
</feature>
<sequence>MWIAGFTVFVLGIILTIVAPINKKKNTRCSAQTQGILKESFETDNSQGSTRRTYIYLYSVNGVEYQTKSTIRSKQANEIGDNCTIWYNPKKPEDAQPFHYDSVKIYNIILAIGIVMILLGFLLFMFGVVQQNL</sequence>
<evidence type="ECO:0000313" key="4">
    <source>
        <dbReference type="Proteomes" id="UP000713904"/>
    </source>
</evidence>